<dbReference type="SUPFAM" id="SSF50630">
    <property type="entry name" value="Acid proteases"/>
    <property type="match status" value="1"/>
</dbReference>
<name>A0AAN7AGF6_9PEZI</name>
<feature type="signal peptide" evidence="3">
    <location>
        <begin position="1"/>
        <end position="25"/>
    </location>
</feature>
<dbReference type="PROSITE" id="PS51767">
    <property type="entry name" value="PEPTIDASE_A1"/>
    <property type="match status" value="1"/>
</dbReference>
<feature type="compositionally biased region" description="Pro residues" evidence="1">
    <location>
        <begin position="474"/>
        <end position="486"/>
    </location>
</feature>
<evidence type="ECO:0000313" key="5">
    <source>
        <dbReference type="EMBL" id="KAK4184885.1"/>
    </source>
</evidence>
<protein>
    <submittedName>
        <fullName evidence="5">Aspartic peptidase domain-containing protein</fullName>
    </submittedName>
</protein>
<comment type="caution">
    <text evidence="5">The sequence shown here is derived from an EMBL/GenBank/DDBJ whole genome shotgun (WGS) entry which is preliminary data.</text>
</comment>
<keyword evidence="6" id="KW-1185">Reference proteome</keyword>
<keyword evidence="2" id="KW-0812">Transmembrane</keyword>
<dbReference type="InterPro" id="IPR021109">
    <property type="entry name" value="Peptidase_aspartic_dom_sf"/>
</dbReference>
<organism evidence="5 6">
    <name type="scientific">Podospora australis</name>
    <dbReference type="NCBI Taxonomy" id="1536484"/>
    <lineage>
        <taxon>Eukaryota</taxon>
        <taxon>Fungi</taxon>
        <taxon>Dikarya</taxon>
        <taxon>Ascomycota</taxon>
        <taxon>Pezizomycotina</taxon>
        <taxon>Sordariomycetes</taxon>
        <taxon>Sordariomycetidae</taxon>
        <taxon>Sordariales</taxon>
        <taxon>Podosporaceae</taxon>
        <taxon>Podospora</taxon>
    </lineage>
</organism>
<sequence>MAFHPNAHSLIRVLFLLLSATSVCAAEPKQASWSNKPHGADGPWNAVTVSIGGQSDIALFPGRMFHTFVTTSDYCALNASTPQCESGTYLKDKVFEGKTRGAQGIRFRLPGQEYTSGIRVRGADASMFLDTLDLGSSGGRVDNASIALIESQMLEYPSGSHYPIFTGCLSVGAPDPKQVFVGSADIPTVNASLLPWALAKDDAIPSSSFGLHYGSAVASSAKMFGSLLYGGYDKNRVVGNVLSIDGHLWKPVLLQDISIRVVKGSSPFVKSFPSSNKNNLLRAGNSSIPTQGLPVILDPCSPYLTLPKSTCDAIADNLPVKYNDSLGLYLWDTTDPRYIQITTSASVLSFTFMGSSNTQTLNISVPFGHLNLSLAPPFMSSENPVPYFPCFTGGIGAYVLGRAFFQDAFLGANWEQKKLFLAQAPGPNIPAAVEAANIESGDATIKAGRNNWESSWEGVWRALTLEEASGSGSAPPPPPSGGPSSPPIQTADDKKGSEGLAAGAKIGIGVSVALAVLAGIAVGVFIWRRKQKTYGIRLDEGRLKAFPESDESCDYS</sequence>
<evidence type="ECO:0000259" key="4">
    <source>
        <dbReference type="PROSITE" id="PS51767"/>
    </source>
</evidence>
<proteinExistence type="predicted"/>
<evidence type="ECO:0000313" key="6">
    <source>
        <dbReference type="Proteomes" id="UP001302126"/>
    </source>
</evidence>
<reference evidence="5" key="1">
    <citation type="journal article" date="2023" name="Mol. Phylogenet. Evol.">
        <title>Genome-scale phylogeny and comparative genomics of the fungal order Sordariales.</title>
        <authorList>
            <person name="Hensen N."/>
            <person name="Bonometti L."/>
            <person name="Westerberg I."/>
            <person name="Brannstrom I.O."/>
            <person name="Guillou S."/>
            <person name="Cros-Aarteil S."/>
            <person name="Calhoun S."/>
            <person name="Haridas S."/>
            <person name="Kuo A."/>
            <person name="Mondo S."/>
            <person name="Pangilinan J."/>
            <person name="Riley R."/>
            <person name="LaButti K."/>
            <person name="Andreopoulos B."/>
            <person name="Lipzen A."/>
            <person name="Chen C."/>
            <person name="Yan M."/>
            <person name="Daum C."/>
            <person name="Ng V."/>
            <person name="Clum A."/>
            <person name="Steindorff A."/>
            <person name="Ohm R.A."/>
            <person name="Martin F."/>
            <person name="Silar P."/>
            <person name="Natvig D.O."/>
            <person name="Lalanne C."/>
            <person name="Gautier V."/>
            <person name="Ament-Velasquez S.L."/>
            <person name="Kruys A."/>
            <person name="Hutchinson M.I."/>
            <person name="Powell A.J."/>
            <person name="Barry K."/>
            <person name="Miller A.N."/>
            <person name="Grigoriev I.V."/>
            <person name="Debuchy R."/>
            <person name="Gladieux P."/>
            <person name="Hiltunen Thoren M."/>
            <person name="Johannesson H."/>
        </authorList>
    </citation>
    <scope>NUCLEOTIDE SEQUENCE</scope>
    <source>
        <strain evidence="5">PSN309</strain>
    </source>
</reference>
<dbReference type="InterPro" id="IPR033121">
    <property type="entry name" value="PEPTIDASE_A1"/>
</dbReference>
<evidence type="ECO:0000256" key="3">
    <source>
        <dbReference type="SAM" id="SignalP"/>
    </source>
</evidence>
<feature type="transmembrane region" description="Helical" evidence="2">
    <location>
        <begin position="506"/>
        <end position="527"/>
    </location>
</feature>
<feature type="region of interest" description="Disordered" evidence="1">
    <location>
        <begin position="467"/>
        <end position="496"/>
    </location>
</feature>
<dbReference type="EMBL" id="MU864470">
    <property type="protein sequence ID" value="KAK4184885.1"/>
    <property type="molecule type" value="Genomic_DNA"/>
</dbReference>
<dbReference type="AlphaFoldDB" id="A0AAN7AGF6"/>
<keyword evidence="3" id="KW-0732">Signal</keyword>
<feature type="chain" id="PRO_5042881594" evidence="3">
    <location>
        <begin position="26"/>
        <end position="556"/>
    </location>
</feature>
<evidence type="ECO:0000256" key="2">
    <source>
        <dbReference type="SAM" id="Phobius"/>
    </source>
</evidence>
<evidence type="ECO:0000256" key="1">
    <source>
        <dbReference type="SAM" id="MobiDB-lite"/>
    </source>
</evidence>
<dbReference type="Proteomes" id="UP001302126">
    <property type="component" value="Unassembled WGS sequence"/>
</dbReference>
<dbReference type="Gene3D" id="2.40.70.10">
    <property type="entry name" value="Acid Proteases"/>
    <property type="match status" value="1"/>
</dbReference>
<gene>
    <name evidence="5" type="ORF">QBC35DRAFT_517282</name>
</gene>
<accession>A0AAN7AGF6</accession>
<feature type="domain" description="Peptidase A1" evidence="4">
    <location>
        <begin position="19"/>
        <end position="422"/>
    </location>
</feature>
<keyword evidence="2" id="KW-0472">Membrane</keyword>
<keyword evidence="2" id="KW-1133">Transmembrane helix</keyword>
<reference evidence="5" key="2">
    <citation type="submission" date="2023-05" db="EMBL/GenBank/DDBJ databases">
        <authorList>
            <consortium name="Lawrence Berkeley National Laboratory"/>
            <person name="Steindorff A."/>
            <person name="Hensen N."/>
            <person name="Bonometti L."/>
            <person name="Westerberg I."/>
            <person name="Brannstrom I.O."/>
            <person name="Guillou S."/>
            <person name="Cros-Aarteil S."/>
            <person name="Calhoun S."/>
            <person name="Haridas S."/>
            <person name="Kuo A."/>
            <person name="Mondo S."/>
            <person name="Pangilinan J."/>
            <person name="Riley R."/>
            <person name="Labutti K."/>
            <person name="Andreopoulos B."/>
            <person name="Lipzen A."/>
            <person name="Chen C."/>
            <person name="Yanf M."/>
            <person name="Daum C."/>
            <person name="Ng V."/>
            <person name="Clum A."/>
            <person name="Ohm R."/>
            <person name="Martin F."/>
            <person name="Silar P."/>
            <person name="Natvig D."/>
            <person name="Lalanne C."/>
            <person name="Gautier V."/>
            <person name="Ament-Velasquez S.L."/>
            <person name="Kruys A."/>
            <person name="Hutchinson M.I."/>
            <person name="Powell A.J."/>
            <person name="Barry K."/>
            <person name="Miller A.N."/>
            <person name="Grigoriev I.V."/>
            <person name="Debuchy R."/>
            <person name="Gladieux P."/>
            <person name="Thoren M.H."/>
            <person name="Johannesson H."/>
        </authorList>
    </citation>
    <scope>NUCLEOTIDE SEQUENCE</scope>
    <source>
        <strain evidence="5">PSN309</strain>
    </source>
</reference>